<feature type="domain" description="Retroviral polymerase SH3-like" evidence="1">
    <location>
        <begin position="6"/>
        <end position="57"/>
    </location>
</feature>
<proteinExistence type="predicted"/>
<protein>
    <recommendedName>
        <fullName evidence="1">Retroviral polymerase SH3-like domain-containing protein</fullName>
    </recommendedName>
</protein>
<reference evidence="2" key="1">
    <citation type="submission" date="2025-08" db="UniProtKB">
        <authorList>
            <consortium name="RefSeq"/>
        </authorList>
    </citation>
    <scope>IDENTIFICATION</scope>
</reference>
<sequence>MKIGVKEDKFAPRAKKEVLLGYSSTQKGYRLLDLETNYFFVSRDVTFWESIFPFKETQLQINLHTVMQNQDDFLCLQHDNIHVVEVHIIEEHGQAIEMPVMNTILEQSAEATPETSTNQPATNERDAEGLTEDFEQLEEIMDSTTPKNADHLAVLTLQGISKSEGISTTEIRQDYLHAFSVMEEPHSFKEAVKDKSWIEAMQQEVKALEDNRTWDVVTLPAGKSTI</sequence>
<gene>
    <name evidence="2" type="primary">LOC107783397</name>
</gene>
<dbReference type="OrthoDB" id="1274804at2759"/>
<dbReference type="KEGG" id="nta:107783397"/>
<dbReference type="RefSeq" id="XP_016459848.1">
    <property type="nucleotide sequence ID" value="XM_016604362.1"/>
</dbReference>
<dbReference type="AlphaFoldDB" id="A0A1S3Z622"/>
<dbReference type="Pfam" id="PF25597">
    <property type="entry name" value="SH3_retrovirus"/>
    <property type="match status" value="1"/>
</dbReference>
<evidence type="ECO:0000259" key="1">
    <source>
        <dbReference type="Pfam" id="PF25597"/>
    </source>
</evidence>
<evidence type="ECO:0000313" key="2">
    <source>
        <dbReference type="RefSeq" id="XP_016459848.1"/>
    </source>
</evidence>
<dbReference type="InterPro" id="IPR057670">
    <property type="entry name" value="SH3_retrovirus"/>
</dbReference>
<dbReference type="OMA" id="WESIFPF"/>
<dbReference type="PaxDb" id="4097-A0A1S3Z622"/>
<organism evidence="2">
    <name type="scientific">Nicotiana tabacum</name>
    <name type="common">Common tobacco</name>
    <dbReference type="NCBI Taxonomy" id="4097"/>
    <lineage>
        <taxon>Eukaryota</taxon>
        <taxon>Viridiplantae</taxon>
        <taxon>Streptophyta</taxon>
        <taxon>Embryophyta</taxon>
        <taxon>Tracheophyta</taxon>
        <taxon>Spermatophyta</taxon>
        <taxon>Magnoliopsida</taxon>
        <taxon>eudicotyledons</taxon>
        <taxon>Gunneridae</taxon>
        <taxon>Pentapetalae</taxon>
        <taxon>asterids</taxon>
        <taxon>lamiids</taxon>
        <taxon>Solanales</taxon>
        <taxon>Solanaceae</taxon>
        <taxon>Nicotianoideae</taxon>
        <taxon>Nicotianeae</taxon>
        <taxon>Nicotiana</taxon>
    </lineage>
</organism>
<accession>A0A1S3Z622</accession>
<name>A0A1S3Z622_TOBAC</name>